<sequence>MLLCDDLTQPERRIWDAFPAGARVDLRRGNPELEDPAEVQHWGPERTVRAEVLVALLLGANATQVGAVPALRLTGARITGRLDLGGAEVTHGLWLEHCCVAEEVSLYGAATRTVSITSSCLRGLDGSMARMNGRLDLRNSAIEGTLGLKNAHIAGELLLEGAVITRPGEWAFDAGGLVMEGGIWARKGFTVYGGTRMPGATLPGGLFFNEARLHNPDGIAFRAENATAATMVFTQGFTAHGAIQLQGVQVTGPLTFAGARLGPPQTTLDCTRLQANALDFTPAAPPSGAVDLQGARVEVLNDHPASWPGVVKMQGFTYGSLQTQHSVVQRISWIQREAAYAPQPYEQLATWYRKIGHEGDARRVLLAKQRHRRGTLSPAGRAWSHLLDATVGFGYRLWLAAVWLVALAALGTSVFSSNSPHSTQTEARAPFSPLIYTLDLLIPVGGLGQRAAWYWDDGTARWVSYALIAAGWLLTTAVVTGVTRSLNKT</sequence>
<gene>
    <name evidence="2" type="ORF">SU9_033715</name>
</gene>
<dbReference type="RefSeq" id="WP_040902017.1">
    <property type="nucleotide sequence ID" value="NZ_CP072931.1"/>
</dbReference>
<feature type="transmembrane region" description="Helical" evidence="1">
    <location>
        <begin position="395"/>
        <end position="415"/>
    </location>
</feature>
<keyword evidence="1" id="KW-0812">Transmembrane</keyword>
<reference evidence="2" key="1">
    <citation type="journal article" date="2012" name="J. Bacteriol.">
        <title>Genome Sequence of Streptomyces auratus Strain AGR0001, a Phoslactomycin-Producing Actinomycete.</title>
        <authorList>
            <person name="Han X."/>
            <person name="Li M."/>
            <person name="Ding Z."/>
            <person name="Zhao J."/>
            <person name="Ji K."/>
            <person name="Wen M."/>
            <person name="Lu T."/>
        </authorList>
    </citation>
    <scope>NUCLEOTIDE SEQUENCE</scope>
    <source>
        <strain evidence="2">AGR0001</strain>
    </source>
</reference>
<keyword evidence="1" id="KW-0472">Membrane</keyword>
<evidence type="ECO:0000313" key="3">
    <source>
        <dbReference type="Proteomes" id="UP000009036"/>
    </source>
</evidence>
<dbReference type="KEGG" id="sauh:SU9_033715"/>
<dbReference type="EMBL" id="CP072931">
    <property type="protein sequence ID" value="QTZ95800.1"/>
    <property type="molecule type" value="Genomic_DNA"/>
</dbReference>
<keyword evidence="3" id="KW-1185">Reference proteome</keyword>
<keyword evidence="1" id="KW-1133">Transmembrane helix</keyword>
<feature type="transmembrane region" description="Helical" evidence="1">
    <location>
        <begin position="436"/>
        <end position="456"/>
    </location>
</feature>
<organism evidence="2 3">
    <name type="scientific">Streptomyces auratus AGR0001</name>
    <dbReference type="NCBI Taxonomy" id="1160718"/>
    <lineage>
        <taxon>Bacteria</taxon>
        <taxon>Bacillati</taxon>
        <taxon>Actinomycetota</taxon>
        <taxon>Actinomycetes</taxon>
        <taxon>Kitasatosporales</taxon>
        <taxon>Streptomycetaceae</taxon>
        <taxon>Streptomyces</taxon>
    </lineage>
</organism>
<dbReference type="Proteomes" id="UP000009036">
    <property type="component" value="Chromosome"/>
</dbReference>
<evidence type="ECO:0000313" key="2">
    <source>
        <dbReference type="EMBL" id="QTZ95800.1"/>
    </source>
</evidence>
<proteinExistence type="predicted"/>
<name>A0A8B1P202_9ACTN</name>
<dbReference type="AlphaFoldDB" id="A0A8B1P202"/>
<feature type="transmembrane region" description="Helical" evidence="1">
    <location>
        <begin position="462"/>
        <end position="483"/>
    </location>
</feature>
<evidence type="ECO:0000256" key="1">
    <source>
        <dbReference type="SAM" id="Phobius"/>
    </source>
</evidence>
<protein>
    <submittedName>
        <fullName evidence="2">Oxidoreductase</fullName>
    </submittedName>
</protein>
<reference evidence="2" key="2">
    <citation type="submission" date="2021-04" db="EMBL/GenBank/DDBJ databases">
        <authorList>
            <person name="Wen M.-L."/>
            <person name="Han X.-L."/>
            <person name="Xiong J."/>
        </authorList>
    </citation>
    <scope>NUCLEOTIDE SEQUENCE</scope>
    <source>
        <strain evidence="2">AGR0001</strain>
    </source>
</reference>
<accession>A0A8B1P202</accession>
<dbReference type="OrthoDB" id="5194370at2"/>